<dbReference type="GO" id="GO:0030968">
    <property type="term" value="P:endoplasmic reticulum unfolded protein response"/>
    <property type="evidence" value="ECO:0007669"/>
    <property type="project" value="TreeGrafter"/>
</dbReference>
<dbReference type="Pfam" id="PF02338">
    <property type="entry name" value="OTU"/>
    <property type="match status" value="1"/>
</dbReference>
<sequence>MAHKSFKFNEHILEQLRNGTAKFELVSSPAPSVAASPNNITSLFGIGNRSALFFARIGSSSIGHSPAMKKLEHFSVQKVTGDGRCLFRALVKGMAYNKGTVLNQREERENAGMLICYWNVRDDTLLFVLLSTTELHYVKQLGDDSFGCFCYQTELLIFLPCLFFVPYKLLPFSSFLFDFLFLSMFCLARDNTDELRMAVKEAICENEGERNLYEEALISITVDEPLNRYCQRIVRPDFWGGESELLVLSKLCKQPIVVYIPEHEHRGGGFGSGFIPIAEYGSEFRKGSRRKAVRLLYSGKNHYDLLV</sequence>
<dbReference type="GO" id="GO:0004843">
    <property type="term" value="F:cysteine-type deubiquitinase activity"/>
    <property type="evidence" value="ECO:0007669"/>
    <property type="project" value="UniProtKB-UniRule"/>
</dbReference>
<dbReference type="EMBL" id="AP015042">
    <property type="protein sequence ID" value="BAT97336.1"/>
    <property type="molecule type" value="Genomic_DNA"/>
</dbReference>
<dbReference type="PANTHER" id="PTHR13312:SF3">
    <property type="entry name" value="OVARIAN TUMOR DOMAIN-CONTAINING DEUBIQUITINATING ENZYME 3"/>
    <property type="match status" value="1"/>
</dbReference>
<dbReference type="EC" id="3.4.19.12" evidence="3"/>
<dbReference type="Gene3D" id="3.90.70.80">
    <property type="match status" value="2"/>
</dbReference>
<dbReference type="PANTHER" id="PTHR13312">
    <property type="entry name" value="HIV-INDUCED PROTEIN-7-LIKE PROTEASE"/>
    <property type="match status" value="1"/>
</dbReference>
<dbReference type="InterPro" id="IPR003323">
    <property type="entry name" value="OTU_dom"/>
</dbReference>
<keyword evidence="6" id="KW-1185">Reference proteome</keyword>
<comment type="catalytic activity">
    <reaction evidence="1 3">
        <text>Thiol-dependent hydrolysis of ester, thioester, amide, peptide and isopeptide bonds formed by the C-terminal Gly of ubiquitin (a 76-residue protein attached to proteins as an intracellular targeting signal).</text>
        <dbReference type="EC" id="3.4.19.12"/>
    </reaction>
</comment>
<name>A0A0S3SWP3_PHAAN</name>
<dbReference type="OrthoDB" id="409956at2759"/>
<dbReference type="PROSITE" id="PS50802">
    <property type="entry name" value="OTU"/>
    <property type="match status" value="1"/>
</dbReference>
<keyword evidence="3" id="KW-0645">Protease</keyword>
<organism evidence="5 6">
    <name type="scientific">Vigna angularis var. angularis</name>
    <dbReference type="NCBI Taxonomy" id="157739"/>
    <lineage>
        <taxon>Eukaryota</taxon>
        <taxon>Viridiplantae</taxon>
        <taxon>Streptophyta</taxon>
        <taxon>Embryophyta</taxon>
        <taxon>Tracheophyta</taxon>
        <taxon>Spermatophyta</taxon>
        <taxon>Magnoliopsida</taxon>
        <taxon>eudicotyledons</taxon>
        <taxon>Gunneridae</taxon>
        <taxon>Pentapetalae</taxon>
        <taxon>rosids</taxon>
        <taxon>fabids</taxon>
        <taxon>Fabales</taxon>
        <taxon>Fabaceae</taxon>
        <taxon>Papilionoideae</taxon>
        <taxon>50 kb inversion clade</taxon>
        <taxon>NPAAA clade</taxon>
        <taxon>indigoferoid/millettioid clade</taxon>
        <taxon>Phaseoleae</taxon>
        <taxon>Vigna</taxon>
    </lineage>
</organism>
<protein>
    <recommendedName>
        <fullName evidence="3">Ubiquitin thioesterase OTU</fullName>
        <ecNumber evidence="3">3.4.19.12</ecNumber>
    </recommendedName>
</protein>
<keyword evidence="3" id="KW-0963">Cytoplasm</keyword>
<dbReference type="GO" id="GO:0036503">
    <property type="term" value="P:ERAD pathway"/>
    <property type="evidence" value="ECO:0007669"/>
    <property type="project" value="TreeGrafter"/>
</dbReference>
<reference evidence="5 6" key="1">
    <citation type="journal article" date="2015" name="Sci. Rep.">
        <title>The power of single molecule real-time sequencing technology in the de novo assembly of a eukaryotic genome.</title>
        <authorList>
            <person name="Sakai H."/>
            <person name="Naito K."/>
            <person name="Ogiso-Tanaka E."/>
            <person name="Takahashi Y."/>
            <person name="Iseki K."/>
            <person name="Muto C."/>
            <person name="Satou K."/>
            <person name="Teruya K."/>
            <person name="Shiroma A."/>
            <person name="Shimoji M."/>
            <person name="Hirano T."/>
            <person name="Itoh T."/>
            <person name="Kaga A."/>
            <person name="Tomooka N."/>
        </authorList>
    </citation>
    <scope>NUCLEOTIDE SEQUENCE [LARGE SCALE GENOMIC DNA]</scope>
    <source>
        <strain evidence="6">cv. Shumari</strain>
    </source>
</reference>
<dbReference type="AlphaFoldDB" id="A0A0S3SWP3"/>
<dbReference type="FunFam" id="3.90.70.80:FF:000019">
    <property type="entry name" value="Cysteine proteinases superfamily protein"/>
    <property type="match status" value="1"/>
</dbReference>
<keyword evidence="3" id="KW-0833">Ubl conjugation pathway</keyword>
<proteinExistence type="predicted"/>
<dbReference type="SUPFAM" id="SSF54001">
    <property type="entry name" value="Cysteine proteinases"/>
    <property type="match status" value="1"/>
</dbReference>
<evidence type="ECO:0000313" key="6">
    <source>
        <dbReference type="Proteomes" id="UP000291084"/>
    </source>
</evidence>
<dbReference type="GO" id="GO:0005829">
    <property type="term" value="C:cytosol"/>
    <property type="evidence" value="ECO:0007669"/>
    <property type="project" value="TreeGrafter"/>
</dbReference>
<accession>A0A0S3SWP3</accession>
<evidence type="ECO:0000256" key="1">
    <source>
        <dbReference type="ARBA" id="ARBA00000707"/>
    </source>
</evidence>
<dbReference type="Proteomes" id="UP000291084">
    <property type="component" value="Chromosome 9"/>
</dbReference>
<gene>
    <name evidence="5" type="primary">Vigan.09G074700</name>
    <name evidence="5" type="ORF">VIGAN_09074700</name>
</gene>
<dbReference type="InterPro" id="IPR038765">
    <property type="entry name" value="Papain-like_cys_pep_sf"/>
</dbReference>
<comment type="subcellular location">
    <subcellularLocation>
        <location evidence="3">Cytoplasm</location>
    </subcellularLocation>
</comment>
<dbReference type="GO" id="GO:0005634">
    <property type="term" value="C:nucleus"/>
    <property type="evidence" value="ECO:0007669"/>
    <property type="project" value="TreeGrafter"/>
</dbReference>
<keyword evidence="3" id="KW-0788">Thiol protease</keyword>
<evidence type="ECO:0000256" key="3">
    <source>
        <dbReference type="RuleBase" id="RU367104"/>
    </source>
</evidence>
<dbReference type="GO" id="GO:0016579">
    <property type="term" value="P:protein deubiquitination"/>
    <property type="evidence" value="ECO:0007669"/>
    <property type="project" value="TreeGrafter"/>
</dbReference>
<feature type="domain" description="OTU" evidence="4">
    <location>
        <begin position="74"/>
        <end position="307"/>
    </location>
</feature>
<evidence type="ECO:0000256" key="2">
    <source>
        <dbReference type="ARBA" id="ARBA00022801"/>
    </source>
</evidence>
<comment type="function">
    <text evidence="3">Hydrolase that can remove conjugated ubiquitin from proteins and may therefore play an important regulatory role at the level of protein turnover by preventing degradation.</text>
</comment>
<evidence type="ECO:0000259" key="4">
    <source>
        <dbReference type="PROSITE" id="PS50802"/>
    </source>
</evidence>
<keyword evidence="2 3" id="KW-0378">Hydrolase</keyword>
<evidence type="ECO:0000313" key="5">
    <source>
        <dbReference type="EMBL" id="BAT97336.1"/>
    </source>
</evidence>